<evidence type="ECO:0000256" key="8">
    <source>
        <dbReference type="PIRSR" id="PIRSR623088-3"/>
    </source>
</evidence>
<feature type="binding site" evidence="8">
    <location>
        <position position="76"/>
    </location>
    <ligand>
        <name>Zn(2+)</name>
        <dbReference type="ChEBI" id="CHEBI:29105"/>
        <label>1</label>
    </ligand>
</feature>
<dbReference type="GO" id="GO:0007165">
    <property type="term" value="P:signal transduction"/>
    <property type="evidence" value="ECO:0007669"/>
    <property type="project" value="InterPro"/>
</dbReference>
<dbReference type="InterPro" id="IPR023088">
    <property type="entry name" value="PDEase"/>
</dbReference>
<evidence type="ECO:0000256" key="2">
    <source>
        <dbReference type="ARBA" id="ARBA00007648"/>
    </source>
</evidence>
<feature type="binding site" evidence="7">
    <location>
        <position position="239"/>
    </location>
    <ligand>
        <name>AMP</name>
        <dbReference type="ChEBI" id="CHEBI:456215"/>
    </ligand>
</feature>
<dbReference type="GO" id="GO:0046872">
    <property type="term" value="F:metal ion binding"/>
    <property type="evidence" value="ECO:0007669"/>
    <property type="project" value="UniProtKB-KW"/>
</dbReference>
<feature type="binding site" evidence="7">
    <location>
        <position position="186"/>
    </location>
    <ligand>
        <name>AMP</name>
        <dbReference type="ChEBI" id="CHEBI:456215"/>
    </ligand>
</feature>
<organism evidence="10">
    <name type="scientific">Hyalella azteca</name>
    <name type="common">Amphipod</name>
    <dbReference type="NCBI Taxonomy" id="294128"/>
    <lineage>
        <taxon>Eukaryota</taxon>
        <taxon>Metazoa</taxon>
        <taxon>Ecdysozoa</taxon>
        <taxon>Arthropoda</taxon>
        <taxon>Crustacea</taxon>
        <taxon>Multicrustacea</taxon>
        <taxon>Malacostraca</taxon>
        <taxon>Eumalacostraca</taxon>
        <taxon>Peracarida</taxon>
        <taxon>Amphipoda</taxon>
        <taxon>Senticaudata</taxon>
        <taxon>Talitrida</taxon>
        <taxon>Talitroidea</taxon>
        <taxon>Hyalellidae</taxon>
        <taxon>Hyalella</taxon>
    </lineage>
</organism>
<keyword evidence="3" id="KW-0140">cGMP</keyword>
<gene>
    <name evidence="10" type="ORF">HAZT_HAZT005709</name>
</gene>
<evidence type="ECO:0000256" key="4">
    <source>
        <dbReference type="ARBA" id="ARBA00022723"/>
    </source>
</evidence>
<dbReference type="CDD" id="cd00077">
    <property type="entry name" value="HDc"/>
    <property type="match status" value="1"/>
</dbReference>
<protein>
    <recommendedName>
        <fullName evidence="9">PDEase domain-containing protein</fullName>
    </recommendedName>
</protein>
<evidence type="ECO:0000256" key="1">
    <source>
        <dbReference type="ARBA" id="ARBA00001968"/>
    </source>
</evidence>
<evidence type="ECO:0000259" key="9">
    <source>
        <dbReference type="PROSITE" id="PS51845"/>
    </source>
</evidence>
<dbReference type="GO" id="GO:0004114">
    <property type="term" value="F:3',5'-cyclic-nucleotide phosphodiesterase activity"/>
    <property type="evidence" value="ECO:0007669"/>
    <property type="project" value="InterPro"/>
</dbReference>
<dbReference type="Proteomes" id="UP000711488">
    <property type="component" value="Unassembled WGS sequence"/>
</dbReference>
<feature type="binding site" evidence="8">
    <location>
        <position position="76"/>
    </location>
    <ligand>
        <name>Zn(2+)</name>
        <dbReference type="ChEBI" id="CHEBI:29105"/>
        <label>2</label>
    </ligand>
</feature>
<dbReference type="SUPFAM" id="SSF109604">
    <property type="entry name" value="HD-domain/PDEase-like"/>
    <property type="match status" value="1"/>
</dbReference>
<dbReference type="InterPro" id="IPR023174">
    <property type="entry name" value="PDEase_CS"/>
</dbReference>
<proteinExistence type="inferred from homology"/>
<comment type="similarity">
    <text evidence="2">Belongs to the cyclic nucleotide phosphodiesterase family.</text>
</comment>
<dbReference type="Pfam" id="PF00233">
    <property type="entry name" value="PDEase_I"/>
    <property type="match status" value="1"/>
</dbReference>
<feature type="binding site" evidence="8">
    <location>
        <position position="186"/>
    </location>
    <ligand>
        <name>Zn(2+)</name>
        <dbReference type="ChEBI" id="CHEBI:29105"/>
        <label>1</label>
    </ligand>
</feature>
<feature type="binding site" evidence="7">
    <location>
        <position position="76"/>
    </location>
    <ligand>
        <name>AMP</name>
        <dbReference type="ChEBI" id="CHEBI:456215"/>
    </ligand>
</feature>
<dbReference type="FunFam" id="1.10.1300.10:FF:000003">
    <property type="entry name" value="Phosphodiesterase"/>
    <property type="match status" value="1"/>
</dbReference>
<evidence type="ECO:0000256" key="7">
    <source>
        <dbReference type="PIRSR" id="PIRSR623088-2"/>
    </source>
</evidence>
<evidence type="ECO:0000256" key="6">
    <source>
        <dbReference type="PIRSR" id="PIRSR623088-1"/>
    </source>
</evidence>
<name>A0A6A0HEP1_HYAAZ</name>
<dbReference type="PRINTS" id="PR00387">
    <property type="entry name" value="PDIESTERASE1"/>
</dbReference>
<feature type="binding site" evidence="8">
    <location>
        <position position="39"/>
    </location>
    <ligand>
        <name>Zn(2+)</name>
        <dbReference type="ChEBI" id="CHEBI:29105"/>
        <label>1</label>
    </ligand>
</feature>
<feature type="binding site" evidence="7">
    <location>
        <begin position="35"/>
        <end position="39"/>
    </location>
    <ligand>
        <name>AMP</name>
        <dbReference type="ChEBI" id="CHEBI:456215"/>
    </ligand>
</feature>
<feature type="binding site" evidence="8">
    <location>
        <position position="75"/>
    </location>
    <ligand>
        <name>Zn(2+)</name>
        <dbReference type="ChEBI" id="CHEBI:29105"/>
        <label>1</label>
    </ligand>
</feature>
<sequence length="257" mass="30018">MFTDLDLIQRFHIDELVLCRWLLSVKKNYRDVTYHNWRHAFNVAQMMFVILTKTKWWKVLGEMECVALIIACLCHDLDHRGTNNSFQIRASSPLAQLYSTSTMEHHHFDQSLMILNTSGNRILSQCTSEEFSRIVAVLEEAILATDLAVYFKKRPEFFKLVSSGEYDWCKEEHRSQLRAMTMTACDIAAITKPWEVQKKVAELVANEFFEQGDIEKEKLKITPIDMMNRDKRDKLPAMQVNFIDTICLPVYEVCPII</sequence>
<comment type="caution">
    <text evidence="10">The sequence shown here is derived from an EMBL/GenBank/DDBJ whole genome shotgun (WGS) entry which is preliminary data.</text>
</comment>
<dbReference type="PROSITE" id="PS51845">
    <property type="entry name" value="PDEASE_I_2"/>
    <property type="match status" value="1"/>
</dbReference>
<evidence type="ECO:0000256" key="5">
    <source>
        <dbReference type="ARBA" id="ARBA00022801"/>
    </source>
</evidence>
<feature type="domain" description="PDEase" evidence="9">
    <location>
        <begin position="1"/>
        <end position="257"/>
    </location>
</feature>
<accession>A0A6A0HEP1</accession>
<evidence type="ECO:0000256" key="3">
    <source>
        <dbReference type="ARBA" id="ARBA00022535"/>
    </source>
</evidence>
<dbReference type="Gene3D" id="1.10.1300.10">
    <property type="entry name" value="3'5'-cyclic nucleotide phosphodiesterase, catalytic domain"/>
    <property type="match status" value="1"/>
</dbReference>
<dbReference type="SMART" id="SM00471">
    <property type="entry name" value="HDc"/>
    <property type="match status" value="1"/>
</dbReference>
<dbReference type="AlphaFoldDB" id="A0A6A0HEP1"/>
<reference evidence="10" key="3">
    <citation type="submission" date="2019-06" db="EMBL/GenBank/DDBJ databases">
        <authorList>
            <person name="Poynton C."/>
            <person name="Hasenbein S."/>
            <person name="Benoit J.B."/>
            <person name="Sepulveda M.S."/>
            <person name="Poelchau M.F."/>
            <person name="Murali S.C."/>
            <person name="Chen S."/>
            <person name="Glastad K.M."/>
            <person name="Werren J.H."/>
            <person name="Vineis J.H."/>
            <person name="Bowen J.L."/>
            <person name="Friedrich M."/>
            <person name="Jones J."/>
            <person name="Robertson H.M."/>
            <person name="Feyereisen R."/>
            <person name="Mechler-Hickson A."/>
            <person name="Mathers N."/>
            <person name="Lee C.E."/>
            <person name="Colbourne J.K."/>
            <person name="Biales A."/>
            <person name="Johnston J.S."/>
            <person name="Wellborn G.A."/>
            <person name="Rosendale A.J."/>
            <person name="Cridge A.G."/>
            <person name="Munoz-Torres M.C."/>
            <person name="Bain P.A."/>
            <person name="Manny A.R."/>
            <person name="Major K.M."/>
            <person name="Lambert F.N."/>
            <person name="Vulpe C.D."/>
            <person name="Tuck P."/>
            <person name="Blalock B.J."/>
            <person name="Lin Y.-Y."/>
            <person name="Smith M.E."/>
            <person name="Ochoa-Acuna H."/>
            <person name="Chen M.-J.M."/>
            <person name="Childers C.P."/>
            <person name="Qu J."/>
            <person name="Dugan S."/>
            <person name="Lee S.L."/>
            <person name="Chao H."/>
            <person name="Dinh H."/>
            <person name="Han Y."/>
            <person name="Doddapaneni H."/>
            <person name="Worley K.C."/>
            <person name="Muzny D.M."/>
            <person name="Gibbs R.A."/>
            <person name="Richards S."/>
        </authorList>
    </citation>
    <scope>NUCLEOTIDE SEQUENCE</scope>
    <source>
        <strain evidence="10">HAZT.00-mixed</strain>
        <tissue evidence="10">Whole organism</tissue>
    </source>
</reference>
<evidence type="ECO:0000313" key="10">
    <source>
        <dbReference type="EMBL" id="KAA0203077.1"/>
    </source>
</evidence>
<reference evidence="10" key="1">
    <citation type="submission" date="2014-08" db="EMBL/GenBank/DDBJ databases">
        <authorList>
            <person name="Murali S."/>
            <person name="Richards S."/>
            <person name="Bandaranaike D."/>
            <person name="Bellair M."/>
            <person name="Blankenburg K."/>
            <person name="Chao H."/>
            <person name="Dinh H."/>
            <person name="Doddapaneni H."/>
            <person name="Dugan-Rocha S."/>
            <person name="Elkadiri S."/>
            <person name="Gnanaolivu R."/>
            <person name="Hughes D."/>
            <person name="Lee S."/>
            <person name="Li M."/>
            <person name="Ming W."/>
            <person name="Munidasa M."/>
            <person name="Muniz J."/>
            <person name="Nguyen L."/>
            <person name="Osuji N."/>
            <person name="Pu L.-L."/>
            <person name="Puazo M."/>
            <person name="Skinner E."/>
            <person name="Qu C."/>
            <person name="Quiroz J."/>
            <person name="Raj R."/>
            <person name="Weissenberger G."/>
            <person name="Xin Y."/>
            <person name="Zou X."/>
            <person name="Han Y."/>
            <person name="Worley K."/>
            <person name="Muzny D."/>
            <person name="Gibbs R."/>
        </authorList>
    </citation>
    <scope>NUCLEOTIDE SEQUENCE</scope>
    <source>
        <strain evidence="10">HAZT.00-mixed</strain>
        <tissue evidence="10">Whole organism</tissue>
    </source>
</reference>
<dbReference type="PROSITE" id="PS00126">
    <property type="entry name" value="PDEASE_I_1"/>
    <property type="match status" value="1"/>
</dbReference>
<reference evidence="10" key="2">
    <citation type="journal article" date="2018" name="Environ. Sci. Technol.">
        <title>The Toxicogenome of Hyalella azteca: A Model for Sediment Ecotoxicology and Evolutionary Toxicology.</title>
        <authorList>
            <person name="Poynton H.C."/>
            <person name="Hasenbein S."/>
            <person name="Benoit J.B."/>
            <person name="Sepulveda M.S."/>
            <person name="Poelchau M.F."/>
            <person name="Hughes D.S.T."/>
            <person name="Murali S.C."/>
            <person name="Chen S."/>
            <person name="Glastad K.M."/>
            <person name="Goodisman M.A.D."/>
            <person name="Werren J.H."/>
            <person name="Vineis J.H."/>
            <person name="Bowen J.L."/>
            <person name="Friedrich M."/>
            <person name="Jones J."/>
            <person name="Robertson H.M."/>
            <person name="Feyereisen R."/>
            <person name="Mechler-Hickson A."/>
            <person name="Mathers N."/>
            <person name="Lee C.E."/>
            <person name="Colbourne J.K."/>
            <person name="Biales A."/>
            <person name="Johnston J.S."/>
            <person name="Wellborn G.A."/>
            <person name="Rosendale A.J."/>
            <person name="Cridge A.G."/>
            <person name="Munoz-Torres M.C."/>
            <person name="Bain P.A."/>
            <person name="Manny A.R."/>
            <person name="Major K.M."/>
            <person name="Lambert F.N."/>
            <person name="Vulpe C.D."/>
            <person name="Tuck P."/>
            <person name="Blalock B.J."/>
            <person name="Lin Y.Y."/>
            <person name="Smith M.E."/>
            <person name="Ochoa-Acuna H."/>
            <person name="Chen M.M."/>
            <person name="Childers C.P."/>
            <person name="Qu J."/>
            <person name="Dugan S."/>
            <person name="Lee S.L."/>
            <person name="Chao H."/>
            <person name="Dinh H."/>
            <person name="Han Y."/>
            <person name="Doddapaneni H."/>
            <person name="Worley K.C."/>
            <person name="Muzny D.M."/>
            <person name="Gibbs R.A."/>
            <person name="Richards S."/>
        </authorList>
    </citation>
    <scope>NUCLEOTIDE SEQUENCE</scope>
    <source>
        <strain evidence="10">HAZT.00-mixed</strain>
        <tissue evidence="10">Whole organism</tissue>
    </source>
</reference>
<dbReference type="PANTHER" id="PTHR11347">
    <property type="entry name" value="CYCLIC NUCLEOTIDE PHOSPHODIESTERASE"/>
    <property type="match status" value="1"/>
</dbReference>
<keyword evidence="4 8" id="KW-0479">Metal-binding</keyword>
<dbReference type="InterPro" id="IPR036971">
    <property type="entry name" value="PDEase_catalytic_dom_sf"/>
</dbReference>
<dbReference type="InterPro" id="IPR003607">
    <property type="entry name" value="HD/PDEase_dom"/>
</dbReference>
<feature type="active site" description="Proton donor" evidence="6">
    <location>
        <position position="35"/>
    </location>
</feature>
<keyword evidence="5" id="KW-0378">Hydrolase</keyword>
<dbReference type="EMBL" id="JQDR03002480">
    <property type="protein sequence ID" value="KAA0203077.1"/>
    <property type="molecule type" value="Genomic_DNA"/>
</dbReference>
<dbReference type="InterPro" id="IPR002073">
    <property type="entry name" value="PDEase_catalytic_dom"/>
</dbReference>
<comment type="cofactor">
    <cofactor evidence="1">
        <name>a divalent metal cation</name>
        <dbReference type="ChEBI" id="CHEBI:60240"/>
    </cofactor>
</comment>